<dbReference type="GO" id="GO:0005829">
    <property type="term" value="C:cytosol"/>
    <property type="evidence" value="ECO:0007669"/>
    <property type="project" value="TreeGrafter"/>
</dbReference>
<reference evidence="1" key="1">
    <citation type="submission" date="2020-06" db="EMBL/GenBank/DDBJ databases">
        <authorList>
            <person name="Li T."/>
            <person name="Hu X."/>
            <person name="Zhang T."/>
            <person name="Song X."/>
            <person name="Zhang H."/>
            <person name="Dai N."/>
            <person name="Sheng W."/>
            <person name="Hou X."/>
            <person name="Wei L."/>
        </authorList>
    </citation>
    <scope>NUCLEOTIDE SEQUENCE</scope>
    <source>
        <strain evidence="1">G02</strain>
        <tissue evidence="1">Leaf</tissue>
    </source>
</reference>
<comment type="caution">
    <text evidence="1">The sequence shown here is derived from an EMBL/GenBank/DDBJ whole genome shotgun (WGS) entry which is preliminary data.</text>
</comment>
<dbReference type="InterPro" id="IPR051970">
    <property type="entry name" value="TEL2_Regulation"/>
</dbReference>
<protein>
    <submittedName>
        <fullName evidence="1">Uncharacterized protein</fullName>
    </submittedName>
</protein>
<dbReference type="GO" id="GO:0051879">
    <property type="term" value="F:Hsp90 protein binding"/>
    <property type="evidence" value="ECO:0007669"/>
    <property type="project" value="TreeGrafter"/>
</dbReference>
<evidence type="ECO:0000313" key="1">
    <source>
        <dbReference type="EMBL" id="KAL0355178.1"/>
    </source>
</evidence>
<dbReference type="PANTHER" id="PTHR15830:SF10">
    <property type="entry name" value="TELOMERE LENGTH REGULATION PROTEIN TEL2 HOMOLOG"/>
    <property type="match status" value="1"/>
</dbReference>
<dbReference type="GO" id="GO:0051083">
    <property type="term" value="P:'de novo' cotranslational protein folding"/>
    <property type="evidence" value="ECO:0007669"/>
    <property type="project" value="TreeGrafter"/>
</dbReference>
<accession>A0AAW2PJJ8</accession>
<dbReference type="AlphaFoldDB" id="A0AAW2PJJ8"/>
<dbReference type="EMBL" id="JACGWJ010000017">
    <property type="protein sequence ID" value="KAL0355178.1"/>
    <property type="molecule type" value="Genomic_DNA"/>
</dbReference>
<organism evidence="1">
    <name type="scientific">Sesamum radiatum</name>
    <name type="common">Black benniseed</name>
    <dbReference type="NCBI Taxonomy" id="300843"/>
    <lineage>
        <taxon>Eukaryota</taxon>
        <taxon>Viridiplantae</taxon>
        <taxon>Streptophyta</taxon>
        <taxon>Embryophyta</taxon>
        <taxon>Tracheophyta</taxon>
        <taxon>Spermatophyta</taxon>
        <taxon>Magnoliopsida</taxon>
        <taxon>eudicotyledons</taxon>
        <taxon>Gunneridae</taxon>
        <taxon>Pentapetalae</taxon>
        <taxon>asterids</taxon>
        <taxon>lamiids</taxon>
        <taxon>Lamiales</taxon>
        <taxon>Pedaliaceae</taxon>
        <taxon>Sesamum</taxon>
    </lineage>
</organism>
<proteinExistence type="predicted"/>
<name>A0AAW2PJJ8_SESRA</name>
<dbReference type="PANTHER" id="PTHR15830">
    <property type="entry name" value="TELOMERE LENGTH REGULATION PROTEIN TEL2 FAMILY MEMBER"/>
    <property type="match status" value="1"/>
</dbReference>
<reference evidence="1" key="2">
    <citation type="journal article" date="2024" name="Plant">
        <title>Genomic evolution and insights into agronomic trait innovations of Sesamum species.</title>
        <authorList>
            <person name="Miao H."/>
            <person name="Wang L."/>
            <person name="Qu L."/>
            <person name="Liu H."/>
            <person name="Sun Y."/>
            <person name="Le M."/>
            <person name="Wang Q."/>
            <person name="Wei S."/>
            <person name="Zheng Y."/>
            <person name="Lin W."/>
            <person name="Duan Y."/>
            <person name="Cao H."/>
            <person name="Xiong S."/>
            <person name="Wang X."/>
            <person name="Wei L."/>
            <person name="Li C."/>
            <person name="Ma Q."/>
            <person name="Ju M."/>
            <person name="Zhao R."/>
            <person name="Li G."/>
            <person name="Mu C."/>
            <person name="Tian Q."/>
            <person name="Mei H."/>
            <person name="Zhang T."/>
            <person name="Gao T."/>
            <person name="Zhang H."/>
        </authorList>
    </citation>
    <scope>NUCLEOTIDE SEQUENCE</scope>
    <source>
        <strain evidence="1">G02</strain>
    </source>
</reference>
<gene>
    <name evidence="1" type="ORF">Sradi_3964700</name>
</gene>
<sequence length="273" mass="30131">MENEEKKRRELERRVLEKVEQAISSVHNAKDVDQVIIALYSVAVCLFPLHFHSVSGSVDEKYREELRAVEAPSGDDKTDWCNVFYRGAAFRAFARVLLYDVASNWLACFAASARKHVYDVFFLNACAAEIVQVVVPCLQLSGSGGHDSSAVCLNAEREISHHAEAYVRRSVLFAASCVLSALHPSYVATAVVEGNIEISEGLDWVRIWALQVAESDTDRECQTLAMACLQLHAEMALQASRALESSEDTSTAKSISLSASLSKRSIKIPYIDS</sequence>
<dbReference type="GO" id="GO:0042162">
    <property type="term" value="F:telomeric DNA binding"/>
    <property type="evidence" value="ECO:0007669"/>
    <property type="project" value="TreeGrafter"/>
</dbReference>